<evidence type="ECO:0000313" key="6">
    <source>
        <dbReference type="EMBL" id="KAK3759988.1"/>
    </source>
</evidence>
<dbReference type="CDD" id="cd00051">
    <property type="entry name" value="EFh"/>
    <property type="match status" value="3"/>
</dbReference>
<evidence type="ECO:0000256" key="4">
    <source>
        <dbReference type="SAM" id="Phobius"/>
    </source>
</evidence>
<protein>
    <recommendedName>
        <fullName evidence="5">EF-hand domain-containing protein</fullName>
    </recommendedName>
</protein>
<feature type="region of interest" description="Disordered" evidence="3">
    <location>
        <begin position="548"/>
        <end position="617"/>
    </location>
</feature>
<dbReference type="GO" id="GO:0019722">
    <property type="term" value="P:calcium-mediated signaling"/>
    <property type="evidence" value="ECO:0007669"/>
    <property type="project" value="InterPro"/>
</dbReference>
<evidence type="ECO:0000313" key="7">
    <source>
        <dbReference type="Proteomes" id="UP001283361"/>
    </source>
</evidence>
<name>A0AAE1D875_9GAST</name>
<evidence type="ECO:0000256" key="1">
    <source>
        <dbReference type="ARBA" id="ARBA00022737"/>
    </source>
</evidence>
<keyword evidence="4" id="KW-0812">Transmembrane</keyword>
<feature type="compositionally biased region" description="Acidic residues" evidence="3">
    <location>
        <begin position="137"/>
        <end position="148"/>
    </location>
</feature>
<evidence type="ECO:0000259" key="5">
    <source>
        <dbReference type="PROSITE" id="PS50222"/>
    </source>
</evidence>
<dbReference type="InterPro" id="IPR018247">
    <property type="entry name" value="EF_Hand_1_Ca_BS"/>
</dbReference>
<evidence type="ECO:0000256" key="3">
    <source>
        <dbReference type="SAM" id="MobiDB-lite"/>
    </source>
</evidence>
<feature type="transmembrane region" description="Helical" evidence="4">
    <location>
        <begin position="384"/>
        <end position="405"/>
    </location>
</feature>
<evidence type="ECO:0000256" key="2">
    <source>
        <dbReference type="ARBA" id="ARBA00022837"/>
    </source>
</evidence>
<feature type="transmembrane region" description="Helical" evidence="4">
    <location>
        <begin position="411"/>
        <end position="432"/>
    </location>
</feature>
<comment type="caution">
    <text evidence="6">The sequence shown here is derived from an EMBL/GenBank/DDBJ whole genome shotgun (WGS) entry which is preliminary data.</text>
</comment>
<dbReference type="SUPFAM" id="SSF47473">
    <property type="entry name" value="EF-hand"/>
    <property type="match status" value="1"/>
</dbReference>
<dbReference type="SMART" id="SM00054">
    <property type="entry name" value="EFh"/>
    <property type="match status" value="3"/>
</dbReference>
<feature type="region of interest" description="Disordered" evidence="3">
    <location>
        <begin position="28"/>
        <end position="175"/>
    </location>
</feature>
<dbReference type="InterPro" id="IPR002048">
    <property type="entry name" value="EF_hand_dom"/>
</dbReference>
<feature type="compositionally biased region" description="Pro residues" evidence="3">
    <location>
        <begin position="555"/>
        <end position="570"/>
    </location>
</feature>
<keyword evidence="7" id="KW-1185">Reference proteome</keyword>
<feature type="non-terminal residue" evidence="6">
    <location>
        <position position="1"/>
    </location>
</feature>
<feature type="domain" description="EF-hand" evidence="5">
    <location>
        <begin position="227"/>
        <end position="262"/>
    </location>
</feature>
<feature type="domain" description="EF-hand" evidence="5">
    <location>
        <begin position="263"/>
        <end position="298"/>
    </location>
</feature>
<dbReference type="Proteomes" id="UP001283361">
    <property type="component" value="Unassembled WGS sequence"/>
</dbReference>
<keyword evidence="1" id="KW-0677">Repeat</keyword>
<feature type="region of interest" description="Disordered" evidence="3">
    <location>
        <begin position="1"/>
        <end position="20"/>
    </location>
</feature>
<reference evidence="6" key="1">
    <citation type="journal article" date="2023" name="G3 (Bethesda)">
        <title>A reference genome for the long-term kleptoplast-retaining sea slug Elysia crispata morphotype clarki.</title>
        <authorList>
            <person name="Eastman K.E."/>
            <person name="Pendleton A.L."/>
            <person name="Shaikh M.A."/>
            <person name="Suttiyut T."/>
            <person name="Ogas R."/>
            <person name="Tomko P."/>
            <person name="Gavelis G."/>
            <person name="Widhalm J.R."/>
            <person name="Wisecaver J.H."/>
        </authorList>
    </citation>
    <scope>NUCLEOTIDE SEQUENCE</scope>
    <source>
        <strain evidence="6">ECLA1</strain>
    </source>
</reference>
<dbReference type="Gene3D" id="1.10.238.10">
    <property type="entry name" value="EF-hand"/>
    <property type="match status" value="1"/>
</dbReference>
<sequence length="617" mass="69082">MAHARSDYSSGVDNTGFVGETNSITEGAVLKHYKGESPQPELTPESDVTSNRSPSGSGRNSVVSFRHDLGRDEPDVETDPEFHKGDGGGYYGSTAKTLPFKNGPTPILKSKRSGEPTRGSIVSFRSEPAELSKTSGLEEENEEEEEEEEGKRDDHEEKKTLDEEEKKETEKMREKDVTIDIQDSPPSMTPEQVEETLIKVRQRFAKYADSNNCVSEEQFLEALGENKESFFAERFFRFLDKDRNGHLDMEEITHGARILLNGSTAQKVEFVFTLYDRDGNGTIEREELNQVLTSCVLESKMKLNQNEIGLLSDTMFDEADKDGDGFMSEENLGVLVNQFPDALDALTKNASIWLQPDLRQKNQGKSRLREIFSKRYFANNYKKLTFLTTFWVLNIILFAVNAYIYRKHNKYIIFARGCGMCLNFTSALILLLPLRMCVSYLRLTPLSRILPLDHNISIHKMVGLVIAMWTIGHTAGHLGNAALSHLPSIPFTSYSPLTPAIHTLHLLQPSHTCHSYPSPPTALSHLPPIPSTSYTPLTPATHTLHLLQPSHTCHPYPPPPTPLSHLPPTPFTSYSHLSHLPPTRSTSYTPLTPCHRPHAPPPTPLSHLPPIPSTSYT</sequence>
<keyword evidence="4" id="KW-1133">Transmembrane helix</keyword>
<dbReference type="InterPro" id="IPR045198">
    <property type="entry name" value="CNBL1-10"/>
</dbReference>
<keyword evidence="4" id="KW-0472">Membrane</keyword>
<feature type="compositionally biased region" description="Pro residues" evidence="3">
    <location>
        <begin position="599"/>
        <end position="617"/>
    </location>
</feature>
<dbReference type="EMBL" id="JAWDGP010005048">
    <property type="protein sequence ID" value="KAK3759988.1"/>
    <property type="molecule type" value="Genomic_DNA"/>
</dbReference>
<dbReference type="GO" id="GO:0019900">
    <property type="term" value="F:kinase binding"/>
    <property type="evidence" value="ECO:0007669"/>
    <property type="project" value="InterPro"/>
</dbReference>
<dbReference type="InterPro" id="IPR011992">
    <property type="entry name" value="EF-hand-dom_pair"/>
</dbReference>
<gene>
    <name evidence="6" type="ORF">RRG08_048731</name>
</gene>
<dbReference type="PROSITE" id="PS00018">
    <property type="entry name" value="EF_HAND_1"/>
    <property type="match status" value="2"/>
</dbReference>
<dbReference type="Pfam" id="PF13499">
    <property type="entry name" value="EF-hand_7"/>
    <property type="match status" value="1"/>
</dbReference>
<feature type="compositionally biased region" description="Basic and acidic residues" evidence="3">
    <location>
        <begin position="149"/>
        <end position="175"/>
    </location>
</feature>
<dbReference type="GO" id="GO:0005509">
    <property type="term" value="F:calcium ion binding"/>
    <property type="evidence" value="ECO:0007669"/>
    <property type="project" value="InterPro"/>
</dbReference>
<accession>A0AAE1D875</accession>
<organism evidence="6 7">
    <name type="scientific">Elysia crispata</name>
    <name type="common">lettuce slug</name>
    <dbReference type="NCBI Taxonomy" id="231223"/>
    <lineage>
        <taxon>Eukaryota</taxon>
        <taxon>Metazoa</taxon>
        <taxon>Spiralia</taxon>
        <taxon>Lophotrochozoa</taxon>
        <taxon>Mollusca</taxon>
        <taxon>Gastropoda</taxon>
        <taxon>Heterobranchia</taxon>
        <taxon>Euthyneura</taxon>
        <taxon>Panpulmonata</taxon>
        <taxon>Sacoglossa</taxon>
        <taxon>Placobranchoidea</taxon>
        <taxon>Plakobranchidae</taxon>
        <taxon>Elysia</taxon>
    </lineage>
</organism>
<feature type="domain" description="EF-hand" evidence="5">
    <location>
        <begin position="313"/>
        <end position="342"/>
    </location>
</feature>
<feature type="compositionally biased region" description="Low complexity" evidence="3">
    <location>
        <begin position="50"/>
        <end position="64"/>
    </location>
</feature>
<dbReference type="AlphaFoldDB" id="A0AAE1D875"/>
<dbReference type="PROSITE" id="PS50222">
    <property type="entry name" value="EF_HAND_2"/>
    <property type="match status" value="3"/>
</dbReference>
<keyword evidence="2" id="KW-0106">Calcium</keyword>
<proteinExistence type="predicted"/>
<dbReference type="PANTHER" id="PTHR23056:SF110">
    <property type="entry name" value="CALMODULIN"/>
    <property type="match status" value="1"/>
</dbReference>
<dbReference type="PANTHER" id="PTHR23056">
    <property type="entry name" value="CALCINEURIN B"/>
    <property type="match status" value="1"/>
</dbReference>